<dbReference type="EMBL" id="FNAI01000028">
    <property type="protein sequence ID" value="SDF75601.1"/>
    <property type="molecule type" value="Genomic_DNA"/>
</dbReference>
<sequence length="142" mass="16118">MKRSVVWLLHTGYWLLFLLLLLTFFFFAVFVPAHSRLSGPPVNGLAAWARSMLGFAVLPGITTFYVCYTYLFYRLLSRQRFMLFIVSSILVALIASCMGAAFAPLPFVWAGFSVRRWLCICIADYIADDRHCLDQRDAGCGD</sequence>
<dbReference type="AlphaFoldDB" id="A0A1G7NNT2"/>
<dbReference type="STRING" id="1391627.SAMN05216464_12834"/>
<dbReference type="RefSeq" id="WP_091157598.1">
    <property type="nucleotide sequence ID" value="NZ_FNAI01000028.1"/>
</dbReference>
<accession>A0A1G7NNT2</accession>
<keyword evidence="3" id="KW-1185">Reference proteome</keyword>
<proteinExistence type="predicted"/>
<dbReference type="Proteomes" id="UP000199072">
    <property type="component" value="Unassembled WGS sequence"/>
</dbReference>
<feature type="transmembrane region" description="Helical" evidence="1">
    <location>
        <begin position="80"/>
        <end position="101"/>
    </location>
</feature>
<evidence type="ECO:0000256" key="1">
    <source>
        <dbReference type="SAM" id="Phobius"/>
    </source>
</evidence>
<feature type="transmembrane region" description="Helical" evidence="1">
    <location>
        <begin position="12"/>
        <end position="33"/>
    </location>
</feature>
<gene>
    <name evidence="2" type="ORF">SAMN05216464_12834</name>
</gene>
<organism evidence="2 3">
    <name type="scientific">Mucilaginibacter pineti</name>
    <dbReference type="NCBI Taxonomy" id="1391627"/>
    <lineage>
        <taxon>Bacteria</taxon>
        <taxon>Pseudomonadati</taxon>
        <taxon>Bacteroidota</taxon>
        <taxon>Sphingobacteriia</taxon>
        <taxon>Sphingobacteriales</taxon>
        <taxon>Sphingobacteriaceae</taxon>
        <taxon>Mucilaginibacter</taxon>
    </lineage>
</organism>
<keyword evidence="1" id="KW-0472">Membrane</keyword>
<keyword evidence="1" id="KW-1133">Transmembrane helix</keyword>
<name>A0A1G7NNT2_9SPHI</name>
<keyword evidence="1" id="KW-0812">Transmembrane</keyword>
<evidence type="ECO:0000313" key="2">
    <source>
        <dbReference type="EMBL" id="SDF75601.1"/>
    </source>
</evidence>
<evidence type="ECO:0000313" key="3">
    <source>
        <dbReference type="Proteomes" id="UP000199072"/>
    </source>
</evidence>
<reference evidence="2 3" key="1">
    <citation type="submission" date="2016-10" db="EMBL/GenBank/DDBJ databases">
        <authorList>
            <person name="de Groot N.N."/>
        </authorList>
    </citation>
    <scope>NUCLEOTIDE SEQUENCE [LARGE SCALE GENOMIC DNA]</scope>
    <source>
        <strain evidence="2 3">47C3B</strain>
    </source>
</reference>
<protein>
    <submittedName>
        <fullName evidence="2">Uncharacterized protein</fullName>
    </submittedName>
</protein>
<feature type="transmembrane region" description="Helical" evidence="1">
    <location>
        <begin position="53"/>
        <end position="73"/>
    </location>
</feature>